<dbReference type="GO" id="GO:0016747">
    <property type="term" value="F:acyltransferase activity, transferring groups other than amino-acyl groups"/>
    <property type="evidence" value="ECO:0007669"/>
    <property type="project" value="InterPro"/>
</dbReference>
<proteinExistence type="predicted"/>
<dbReference type="RefSeq" id="WP_077755348.1">
    <property type="nucleotide sequence ID" value="NZ_CP014782.1"/>
</dbReference>
<name>A0A1S6HYP3_9GAMM</name>
<dbReference type="InterPro" id="IPR016181">
    <property type="entry name" value="Acyl_CoA_acyltransferase"/>
</dbReference>
<dbReference type="KEGG" id="spsw:Sps_05509"/>
<dbReference type="STRING" id="225848.Sps_05509"/>
<protein>
    <submittedName>
        <fullName evidence="2">Acetyltransferase, ribosomal protein N-acetylase</fullName>
    </submittedName>
</protein>
<reference evidence="2 3" key="1">
    <citation type="submission" date="2016-03" db="EMBL/GenBank/DDBJ databases">
        <title>Complete genome sequence of Shewanella psychrophila WP2, a deep sea bacterium isolated from west Pacific sediment.</title>
        <authorList>
            <person name="Xu G."/>
            <person name="Jian H."/>
        </authorList>
    </citation>
    <scope>NUCLEOTIDE SEQUENCE [LARGE SCALE GENOMIC DNA]</scope>
    <source>
        <strain evidence="2 3">WP2</strain>
    </source>
</reference>
<dbReference type="OrthoDB" id="9801656at2"/>
<gene>
    <name evidence="2" type="ORF">Sps_05509</name>
</gene>
<evidence type="ECO:0000313" key="3">
    <source>
        <dbReference type="Proteomes" id="UP000189545"/>
    </source>
</evidence>
<dbReference type="Proteomes" id="UP000189545">
    <property type="component" value="Chromosome"/>
</dbReference>
<keyword evidence="2" id="KW-0687">Ribonucleoprotein</keyword>
<dbReference type="PANTHER" id="PTHR43792:SF1">
    <property type="entry name" value="N-ACETYLTRANSFERASE DOMAIN-CONTAINING PROTEIN"/>
    <property type="match status" value="1"/>
</dbReference>
<sequence length="186" mass="21457">MKVLFQTERIICREFELNDLQFFADYRALPDVAKYQSWSEYCYQDALSLFEEMQRVPFGAVGHWFQLAITTKTDSKVEASQLLGDLAVHFIDDEQIEIGFTFAPDFQGQGFASEAVLGLLTYLFTQLKPHRVIATTDAENVPSWLLLERVGFRREAHFIENVFFKGAWGSEFQYAMLASEWRPCVG</sequence>
<dbReference type="InterPro" id="IPR051531">
    <property type="entry name" value="N-acetyltransferase"/>
</dbReference>
<dbReference type="PANTHER" id="PTHR43792">
    <property type="entry name" value="GNAT FAMILY, PUTATIVE (AFU_ORTHOLOGUE AFUA_3G00765)-RELATED-RELATED"/>
    <property type="match status" value="1"/>
</dbReference>
<dbReference type="AlphaFoldDB" id="A0A1S6HYP3"/>
<evidence type="ECO:0000259" key="1">
    <source>
        <dbReference type="PROSITE" id="PS51186"/>
    </source>
</evidence>
<dbReference type="SUPFAM" id="SSF55729">
    <property type="entry name" value="Acyl-CoA N-acyltransferases (Nat)"/>
    <property type="match status" value="1"/>
</dbReference>
<keyword evidence="3" id="KW-1185">Reference proteome</keyword>
<keyword evidence="2" id="KW-0689">Ribosomal protein</keyword>
<dbReference type="PROSITE" id="PS51186">
    <property type="entry name" value="GNAT"/>
    <property type="match status" value="1"/>
</dbReference>
<dbReference type="InterPro" id="IPR000182">
    <property type="entry name" value="GNAT_dom"/>
</dbReference>
<keyword evidence="2" id="KW-0808">Transferase</keyword>
<dbReference type="GO" id="GO:0005840">
    <property type="term" value="C:ribosome"/>
    <property type="evidence" value="ECO:0007669"/>
    <property type="project" value="UniProtKB-KW"/>
</dbReference>
<dbReference type="EMBL" id="CP014782">
    <property type="protein sequence ID" value="AQS40572.1"/>
    <property type="molecule type" value="Genomic_DNA"/>
</dbReference>
<dbReference type="Pfam" id="PF13302">
    <property type="entry name" value="Acetyltransf_3"/>
    <property type="match status" value="1"/>
</dbReference>
<dbReference type="Gene3D" id="3.40.630.30">
    <property type="match status" value="1"/>
</dbReference>
<feature type="domain" description="N-acetyltransferase" evidence="1">
    <location>
        <begin position="10"/>
        <end position="179"/>
    </location>
</feature>
<accession>A0A1S6HYP3</accession>
<evidence type="ECO:0000313" key="2">
    <source>
        <dbReference type="EMBL" id="AQS40572.1"/>
    </source>
</evidence>
<organism evidence="2 3">
    <name type="scientific">Shewanella psychrophila</name>
    <dbReference type="NCBI Taxonomy" id="225848"/>
    <lineage>
        <taxon>Bacteria</taxon>
        <taxon>Pseudomonadati</taxon>
        <taxon>Pseudomonadota</taxon>
        <taxon>Gammaproteobacteria</taxon>
        <taxon>Alteromonadales</taxon>
        <taxon>Shewanellaceae</taxon>
        <taxon>Shewanella</taxon>
    </lineage>
</organism>